<evidence type="ECO:0000313" key="3">
    <source>
        <dbReference type="Proteomes" id="UP000467322"/>
    </source>
</evidence>
<dbReference type="Proteomes" id="UP000467322">
    <property type="component" value="Unassembled WGS sequence"/>
</dbReference>
<feature type="transmembrane region" description="Helical" evidence="1">
    <location>
        <begin position="32"/>
        <end position="53"/>
    </location>
</feature>
<comment type="caution">
    <text evidence="2">The sequence shown here is derived from an EMBL/GenBank/DDBJ whole genome shotgun (WGS) entry which is preliminary data.</text>
</comment>
<feature type="transmembrane region" description="Helical" evidence="1">
    <location>
        <begin position="65"/>
        <end position="86"/>
    </location>
</feature>
<accession>A0A845M1I1</accession>
<dbReference type="RefSeq" id="WP_161351142.1">
    <property type="nucleotide sequence ID" value="NZ_WTUX01000011.1"/>
</dbReference>
<dbReference type="EMBL" id="WTUX01000011">
    <property type="protein sequence ID" value="MZR13032.1"/>
    <property type="molecule type" value="Genomic_DNA"/>
</dbReference>
<protein>
    <submittedName>
        <fullName evidence="2">Uncharacterized protein</fullName>
    </submittedName>
</protein>
<evidence type="ECO:0000256" key="1">
    <source>
        <dbReference type="SAM" id="Phobius"/>
    </source>
</evidence>
<sequence length="124" mass="13259">MIMIGLGAIFAYVVALPFVFAYLGWRKLGQNTGMAAALIAAAVLFVGQGLLFGPLQMTDRLGVDSARMVMLIIGTFGLVALLWRMFEKREGPDPRGERAALIFGLATYLLVIVSIPAILSLASA</sequence>
<keyword evidence="3" id="KW-1185">Reference proteome</keyword>
<name>A0A845M1I1_9RHOB</name>
<organism evidence="2 3">
    <name type="scientific">Maritimibacter harenae</name>
    <dbReference type="NCBI Taxonomy" id="2606218"/>
    <lineage>
        <taxon>Bacteria</taxon>
        <taxon>Pseudomonadati</taxon>
        <taxon>Pseudomonadota</taxon>
        <taxon>Alphaproteobacteria</taxon>
        <taxon>Rhodobacterales</taxon>
        <taxon>Roseobacteraceae</taxon>
        <taxon>Maritimibacter</taxon>
    </lineage>
</organism>
<keyword evidence="1" id="KW-0472">Membrane</keyword>
<feature type="transmembrane region" description="Helical" evidence="1">
    <location>
        <begin position="98"/>
        <end position="122"/>
    </location>
</feature>
<keyword evidence="1" id="KW-1133">Transmembrane helix</keyword>
<dbReference type="AlphaFoldDB" id="A0A845M1I1"/>
<keyword evidence="1" id="KW-0812">Transmembrane</keyword>
<proteinExistence type="predicted"/>
<reference evidence="2 3" key="1">
    <citation type="submission" date="2019-12" db="EMBL/GenBank/DDBJ databases">
        <title>Maritimibacter sp. nov. sp. isolated from sea sand.</title>
        <authorList>
            <person name="Kim J."/>
            <person name="Jeong S.E."/>
            <person name="Jung H.S."/>
            <person name="Jeon C.O."/>
        </authorList>
    </citation>
    <scope>NUCLEOTIDE SEQUENCE [LARGE SCALE GENOMIC DNA]</scope>
    <source>
        <strain evidence="2 3">DP07</strain>
    </source>
</reference>
<evidence type="ECO:0000313" key="2">
    <source>
        <dbReference type="EMBL" id="MZR13032.1"/>
    </source>
</evidence>
<gene>
    <name evidence="2" type="ORF">GQE99_08365</name>
</gene>
<feature type="transmembrane region" description="Helical" evidence="1">
    <location>
        <begin position="6"/>
        <end position="25"/>
    </location>
</feature>